<dbReference type="InParanoid" id="E3LDD1"/>
<gene>
    <name evidence="15" type="primary">Cre-nas-11</name>
    <name evidence="15" type="ORF">CRE_00598</name>
</gene>
<dbReference type="GO" id="GO:0008270">
    <property type="term" value="F:zinc ion binding"/>
    <property type="evidence" value="ECO:0007669"/>
    <property type="project" value="UniProtKB-UniRule"/>
</dbReference>
<dbReference type="FunFam" id="1.10.10.1940:FF:000004">
    <property type="entry name" value="Metalloendopeptidase"/>
    <property type="match status" value="1"/>
</dbReference>
<dbReference type="InterPro" id="IPR001506">
    <property type="entry name" value="Peptidase_M12A"/>
</dbReference>
<organism evidence="16">
    <name type="scientific">Caenorhabditis remanei</name>
    <name type="common">Caenorhabditis vulgaris</name>
    <dbReference type="NCBI Taxonomy" id="31234"/>
    <lineage>
        <taxon>Eukaryota</taxon>
        <taxon>Metazoa</taxon>
        <taxon>Ecdysozoa</taxon>
        <taxon>Nematoda</taxon>
        <taxon>Chromadorea</taxon>
        <taxon>Rhabditida</taxon>
        <taxon>Rhabditina</taxon>
        <taxon>Rhabditomorpha</taxon>
        <taxon>Rhabditoidea</taxon>
        <taxon>Rhabditidae</taxon>
        <taxon>Peloderinae</taxon>
        <taxon>Caenorhabditis</taxon>
    </lineage>
</organism>
<protein>
    <recommendedName>
        <fullName evidence="11">Metalloendopeptidase</fullName>
        <ecNumber evidence="11">3.4.24.-</ecNumber>
    </recommendedName>
</protein>
<reference evidence="15" key="1">
    <citation type="submission" date="2007-07" db="EMBL/GenBank/DDBJ databases">
        <title>PCAP assembly of the Caenorhabditis remanei genome.</title>
        <authorList>
            <consortium name="The Caenorhabditis remanei Sequencing Consortium"/>
            <person name="Wilson R.K."/>
        </authorList>
    </citation>
    <scope>NUCLEOTIDE SEQUENCE [LARGE SCALE GENOMIC DNA]</scope>
    <source>
        <strain evidence="15">PB4641</strain>
    </source>
</reference>
<dbReference type="PIRSF" id="PIRSF038055">
    <property type="entry name" value="Nas9/Nas10/Nas11"/>
    <property type="match status" value="1"/>
</dbReference>
<keyword evidence="4 10" id="KW-0378">Hydrolase</keyword>
<dbReference type="PROSITE" id="PS51670">
    <property type="entry name" value="SHKT"/>
    <property type="match status" value="1"/>
</dbReference>
<dbReference type="GO" id="GO:0004222">
    <property type="term" value="F:metalloendopeptidase activity"/>
    <property type="evidence" value="ECO:0007669"/>
    <property type="project" value="UniProtKB-UniRule"/>
</dbReference>
<dbReference type="FunCoup" id="E3LDD1">
    <property type="interactions" value="314"/>
</dbReference>
<keyword evidence="8" id="KW-1015">Disulfide bond</keyword>
<keyword evidence="3 10" id="KW-0479">Metal-binding</keyword>
<dbReference type="InterPro" id="IPR024079">
    <property type="entry name" value="MetalloPept_cat_dom_sf"/>
</dbReference>
<dbReference type="PANTHER" id="PTHR10127:SF830">
    <property type="entry name" value="ZINC METALLOPROTEINASE NAS-11"/>
    <property type="match status" value="1"/>
</dbReference>
<evidence type="ECO:0000256" key="2">
    <source>
        <dbReference type="ARBA" id="ARBA00022670"/>
    </source>
</evidence>
<evidence type="ECO:0000256" key="7">
    <source>
        <dbReference type="ARBA" id="ARBA00023145"/>
    </source>
</evidence>
<keyword evidence="2 10" id="KW-0645">Protease</keyword>
<feature type="domain" description="ShKT" evidence="13">
    <location>
        <begin position="554"/>
        <end position="590"/>
    </location>
</feature>
<evidence type="ECO:0000259" key="14">
    <source>
        <dbReference type="PROSITE" id="PS51864"/>
    </source>
</evidence>
<dbReference type="MEROPS" id="M12.A36"/>
<dbReference type="Pfam" id="PF01400">
    <property type="entry name" value="Astacin"/>
    <property type="match status" value="1"/>
</dbReference>
<evidence type="ECO:0000256" key="9">
    <source>
        <dbReference type="PROSITE-ProRule" id="PRU01005"/>
    </source>
</evidence>
<feature type="domain" description="Peptidase M12A" evidence="14">
    <location>
        <begin position="328"/>
        <end position="551"/>
    </location>
</feature>
<proteinExistence type="predicted"/>
<dbReference type="Pfam" id="PF01549">
    <property type="entry name" value="ShK"/>
    <property type="match status" value="1"/>
</dbReference>
<dbReference type="SUPFAM" id="SSF55486">
    <property type="entry name" value="Metalloproteases ('zincins'), catalytic domain"/>
    <property type="match status" value="1"/>
</dbReference>
<dbReference type="EC" id="3.4.24.-" evidence="11"/>
<evidence type="ECO:0000256" key="4">
    <source>
        <dbReference type="ARBA" id="ARBA00022801"/>
    </source>
</evidence>
<dbReference type="Gene3D" id="1.10.10.1940">
    <property type="match status" value="1"/>
</dbReference>
<dbReference type="PANTHER" id="PTHR10127">
    <property type="entry name" value="DISCOIDIN, CUB, EGF, LAMININ , AND ZINC METALLOPROTEASE DOMAIN CONTAINING"/>
    <property type="match status" value="1"/>
</dbReference>
<dbReference type="GO" id="GO:0006508">
    <property type="term" value="P:proteolysis"/>
    <property type="evidence" value="ECO:0007669"/>
    <property type="project" value="UniProtKB-KW"/>
</dbReference>
<accession>E3LDD1</accession>
<dbReference type="InterPro" id="IPR034035">
    <property type="entry name" value="Astacin-like_dom"/>
</dbReference>
<feature type="binding site" evidence="10">
    <location>
        <position position="429"/>
    </location>
    <ligand>
        <name>Zn(2+)</name>
        <dbReference type="ChEBI" id="CHEBI:29105"/>
        <note>catalytic</note>
    </ligand>
</feature>
<feature type="signal peptide" evidence="11">
    <location>
        <begin position="1"/>
        <end position="17"/>
    </location>
</feature>
<feature type="chain" id="PRO_5005127830" description="Metalloendopeptidase" evidence="11">
    <location>
        <begin position="18"/>
        <end position="593"/>
    </location>
</feature>
<evidence type="ECO:0000259" key="13">
    <source>
        <dbReference type="PROSITE" id="PS51670"/>
    </source>
</evidence>
<feature type="region of interest" description="Disordered" evidence="12">
    <location>
        <begin position="32"/>
        <end position="65"/>
    </location>
</feature>
<dbReference type="eggNOG" id="KOG3714">
    <property type="taxonomic scope" value="Eukaryota"/>
</dbReference>
<feature type="active site" evidence="10">
    <location>
        <position position="430"/>
    </location>
</feature>
<feature type="region of interest" description="Disordered" evidence="12">
    <location>
        <begin position="292"/>
        <end position="320"/>
    </location>
</feature>
<feature type="compositionally biased region" description="Acidic residues" evidence="12">
    <location>
        <begin position="292"/>
        <end position="312"/>
    </location>
</feature>
<dbReference type="FunFam" id="1.10.10.1870:FF:000001">
    <property type="entry name" value="Metalloendopeptidase"/>
    <property type="match status" value="1"/>
</dbReference>
<sequence length="593" mass="66809">MTPALVLLIALTGVAEGQGWRPWDRFNHPSSFGNWGGGGWDNRQRNPSPDPRDIPPPVPPPGFRGNHQFGGNIIKITEIIDLGKNKGDILSDFKDFHNKHKKLGRKEWKGKVRQFCHRFPGHPNCRRGKIPDQKELEEMVGQFKKGGIGRFLKRVPKIHIEDPLARVDPKLKEYLENAGRGFGHLNSENVNKLRDICKRRKCREQPESAKKTRELFTKKLSDFETRIAGKDKTDSVQLRFDRTLQIKEALLEKGNLTADIAPVDNGVYDLDTMLTEEQANILLNELNKAGVGDDEIPLPEADDDDDSDDETNSTDVTTAAPGTRARKSALYFEGNLIKKWDPSSPIRYVLDSSLEDLDKNDVRAAIYEIEKNTCIRFKELSSPPTGSHIVYYKVDSPTFCGLSYVGRADPANPVYLSFGCENNKGVAIHETMHALGVAHQHLRNDRDQFITINWSNIDPQQYDAFVVVDSKLYTSYVTILLKMDISNSFFRYGVKYAYDSIMHYNGYTAAQNIAIPTMNPKTNSAANLRLLGQRQKMGTTDIELLKKMYCQPGCEDKNVYCGAWALKDLCKATGHDQYMAANCKKSCNLCSVG</sequence>
<comment type="caution">
    <text evidence="9">Lacks conserved residue(s) required for the propagation of feature annotation.</text>
</comment>
<evidence type="ECO:0000256" key="10">
    <source>
        <dbReference type="PROSITE-ProRule" id="PRU01211"/>
    </source>
</evidence>
<dbReference type="EMBL" id="DS268407">
    <property type="protein sequence ID" value="EFO82477.1"/>
    <property type="molecule type" value="Genomic_DNA"/>
</dbReference>
<keyword evidence="5 10" id="KW-0862">Zinc</keyword>
<dbReference type="InterPro" id="IPR003582">
    <property type="entry name" value="ShKT_dom"/>
</dbReference>
<dbReference type="Proteomes" id="UP000008281">
    <property type="component" value="Unassembled WGS sequence"/>
</dbReference>
<keyword evidence="16" id="KW-1185">Reference proteome</keyword>
<evidence type="ECO:0000256" key="1">
    <source>
        <dbReference type="ARBA" id="ARBA00002657"/>
    </source>
</evidence>
<keyword evidence="6 10" id="KW-0482">Metalloprotease</keyword>
<feature type="binding site" evidence="10">
    <location>
        <position position="439"/>
    </location>
    <ligand>
        <name>Zn(2+)</name>
        <dbReference type="ChEBI" id="CHEBI:29105"/>
        <note>catalytic</note>
    </ligand>
</feature>
<dbReference type="InterPro" id="IPR017368">
    <property type="entry name" value="Peptidase_M12A_astacin-9/10/11"/>
</dbReference>
<dbReference type="SMART" id="SM00235">
    <property type="entry name" value="ZnMc"/>
    <property type="match status" value="1"/>
</dbReference>
<dbReference type="STRING" id="31234.E3LDD1"/>
<evidence type="ECO:0000313" key="15">
    <source>
        <dbReference type="EMBL" id="EFO82477.1"/>
    </source>
</evidence>
<keyword evidence="7" id="KW-0865">Zymogen</keyword>
<evidence type="ECO:0000256" key="6">
    <source>
        <dbReference type="ARBA" id="ARBA00023049"/>
    </source>
</evidence>
<dbReference type="OMA" id="FITINWS"/>
<dbReference type="CDD" id="cd04280">
    <property type="entry name" value="ZnMc_astacin_like"/>
    <property type="match status" value="1"/>
</dbReference>
<dbReference type="PRINTS" id="PR00480">
    <property type="entry name" value="ASTACIN"/>
</dbReference>
<dbReference type="OrthoDB" id="291007at2759"/>
<dbReference type="HOGENOM" id="CLU_030134_0_0_1"/>
<dbReference type="SMART" id="SM00254">
    <property type="entry name" value="ShKT"/>
    <property type="match status" value="1"/>
</dbReference>
<comment type="cofactor">
    <cofactor evidence="10 11">
        <name>Zn(2+)</name>
        <dbReference type="ChEBI" id="CHEBI:29105"/>
    </cofactor>
    <text evidence="10 11">Binds 1 zinc ion per subunit.</text>
</comment>
<evidence type="ECO:0000256" key="12">
    <source>
        <dbReference type="SAM" id="MobiDB-lite"/>
    </source>
</evidence>
<dbReference type="InterPro" id="IPR006026">
    <property type="entry name" value="Peptidase_Metallo"/>
</dbReference>
<evidence type="ECO:0000313" key="16">
    <source>
        <dbReference type="Proteomes" id="UP000008281"/>
    </source>
</evidence>
<evidence type="ECO:0000256" key="11">
    <source>
        <dbReference type="RuleBase" id="RU361183"/>
    </source>
</evidence>
<dbReference type="AlphaFoldDB" id="E3LDD1"/>
<evidence type="ECO:0000256" key="5">
    <source>
        <dbReference type="ARBA" id="ARBA00022833"/>
    </source>
</evidence>
<keyword evidence="11" id="KW-0732">Signal</keyword>
<dbReference type="Gene3D" id="3.40.390.10">
    <property type="entry name" value="Collagenase (Catalytic Domain)"/>
    <property type="match status" value="1"/>
</dbReference>
<feature type="binding site" evidence="10">
    <location>
        <position position="433"/>
    </location>
    <ligand>
        <name>Zn(2+)</name>
        <dbReference type="ChEBI" id="CHEBI:29105"/>
        <note>catalytic</note>
    </ligand>
</feature>
<comment type="function">
    <text evidence="1">Metalloprotease.</text>
</comment>
<evidence type="ECO:0000256" key="8">
    <source>
        <dbReference type="ARBA" id="ARBA00023157"/>
    </source>
</evidence>
<dbReference type="PROSITE" id="PS51864">
    <property type="entry name" value="ASTACIN"/>
    <property type="match status" value="1"/>
</dbReference>
<name>E3LDD1_CAERE</name>
<evidence type="ECO:0000256" key="3">
    <source>
        <dbReference type="ARBA" id="ARBA00022723"/>
    </source>
</evidence>